<evidence type="ECO:0000313" key="6">
    <source>
        <dbReference type="EMBL" id="MFC7360948.1"/>
    </source>
</evidence>
<dbReference type="Pfam" id="PF04191">
    <property type="entry name" value="PEMT"/>
    <property type="match status" value="1"/>
</dbReference>
<dbReference type="GO" id="GO:0032259">
    <property type="term" value="P:methylation"/>
    <property type="evidence" value="ECO:0007669"/>
    <property type="project" value="UniProtKB-KW"/>
</dbReference>
<comment type="subcellular location">
    <subcellularLocation>
        <location evidence="1">Endomembrane system</location>
        <topology evidence="1">Multi-pass membrane protein</topology>
    </subcellularLocation>
</comment>
<protein>
    <submittedName>
        <fullName evidence="6">Methyltransferase family protein</fullName>
        <ecNumber evidence="6">2.1.1.100</ecNumber>
        <ecNumber evidence="6">2.1.1.334</ecNumber>
    </submittedName>
</protein>
<evidence type="ECO:0000256" key="1">
    <source>
        <dbReference type="ARBA" id="ARBA00004127"/>
    </source>
</evidence>
<dbReference type="InterPro" id="IPR007318">
    <property type="entry name" value="Phopholipid_MeTrfase"/>
</dbReference>
<keyword evidence="6" id="KW-0489">Methyltransferase</keyword>
<proteinExistence type="predicted"/>
<feature type="transmembrane region" description="Helical" evidence="5">
    <location>
        <begin position="40"/>
        <end position="61"/>
    </location>
</feature>
<name>A0ABW2N1V4_9ACTN</name>
<dbReference type="Gene3D" id="1.20.120.1630">
    <property type="match status" value="1"/>
</dbReference>
<dbReference type="GO" id="GO:0004671">
    <property type="term" value="F:protein C-terminal S-isoprenylcysteine carboxyl O-methyltransferase activity"/>
    <property type="evidence" value="ECO:0007669"/>
    <property type="project" value="UniProtKB-EC"/>
</dbReference>
<evidence type="ECO:0000256" key="5">
    <source>
        <dbReference type="SAM" id="Phobius"/>
    </source>
</evidence>
<evidence type="ECO:0000256" key="3">
    <source>
        <dbReference type="ARBA" id="ARBA00022989"/>
    </source>
</evidence>
<accession>A0ABW2N1V4</accession>
<gene>
    <name evidence="6" type="ORF">ACFQO6_11755</name>
</gene>
<dbReference type="EC" id="2.1.1.334" evidence="6"/>
<keyword evidence="4 5" id="KW-0472">Membrane</keyword>
<keyword evidence="3 5" id="KW-1133">Transmembrane helix</keyword>
<organism evidence="6 7">
    <name type="scientific">Nocardioides astragali</name>
    <dbReference type="NCBI Taxonomy" id="1776736"/>
    <lineage>
        <taxon>Bacteria</taxon>
        <taxon>Bacillati</taxon>
        <taxon>Actinomycetota</taxon>
        <taxon>Actinomycetes</taxon>
        <taxon>Propionibacteriales</taxon>
        <taxon>Nocardioidaceae</taxon>
        <taxon>Nocardioides</taxon>
    </lineage>
</organism>
<evidence type="ECO:0000256" key="2">
    <source>
        <dbReference type="ARBA" id="ARBA00022692"/>
    </source>
</evidence>
<dbReference type="EC" id="2.1.1.100" evidence="6"/>
<dbReference type="EMBL" id="JBHTCH010000014">
    <property type="protein sequence ID" value="MFC7360948.1"/>
    <property type="molecule type" value="Genomic_DNA"/>
</dbReference>
<evidence type="ECO:0000313" key="7">
    <source>
        <dbReference type="Proteomes" id="UP001596524"/>
    </source>
</evidence>
<keyword evidence="2 5" id="KW-0812">Transmembrane</keyword>
<dbReference type="RefSeq" id="WP_255888531.1">
    <property type="nucleotide sequence ID" value="NZ_JAFMZM010000001.1"/>
</dbReference>
<comment type="caution">
    <text evidence="6">The sequence shown here is derived from an EMBL/GenBank/DDBJ whole genome shotgun (WGS) entry which is preliminary data.</text>
</comment>
<sequence>MTARARARAAADRIPLPAETLVGVLVGVVLQRARPWALPAGARPIGAVLSLGGLALVVAAVRERGPGSLEEPSTLVTTGVHGLSRNPMYVGCTVVQLGLAGVTRNGWMLTAAPVSAVLLHLWVLREERWLRERFGTAYDTYRARVPRYL</sequence>
<feature type="transmembrane region" description="Helical" evidence="5">
    <location>
        <begin position="106"/>
        <end position="124"/>
    </location>
</feature>
<keyword evidence="7" id="KW-1185">Reference proteome</keyword>
<evidence type="ECO:0000256" key="4">
    <source>
        <dbReference type="ARBA" id="ARBA00023136"/>
    </source>
</evidence>
<keyword evidence="6" id="KW-0808">Transferase</keyword>
<reference evidence="7" key="1">
    <citation type="journal article" date="2019" name="Int. J. Syst. Evol. Microbiol.">
        <title>The Global Catalogue of Microorganisms (GCM) 10K type strain sequencing project: providing services to taxonomists for standard genome sequencing and annotation.</title>
        <authorList>
            <consortium name="The Broad Institute Genomics Platform"/>
            <consortium name="The Broad Institute Genome Sequencing Center for Infectious Disease"/>
            <person name="Wu L."/>
            <person name="Ma J."/>
        </authorList>
    </citation>
    <scope>NUCLEOTIDE SEQUENCE [LARGE SCALE GENOMIC DNA]</scope>
    <source>
        <strain evidence="7">FCH27</strain>
    </source>
</reference>
<dbReference type="Proteomes" id="UP001596524">
    <property type="component" value="Unassembled WGS sequence"/>
</dbReference>